<evidence type="ECO:0000313" key="1">
    <source>
        <dbReference type="EnsemblPlants" id="KQL28052"/>
    </source>
</evidence>
<dbReference type="Gramene" id="KQL28052">
    <property type="protein sequence ID" value="KQL28052"/>
    <property type="gene ID" value="SETIT_020503mg"/>
</dbReference>
<proteinExistence type="predicted"/>
<reference evidence="1" key="2">
    <citation type="submission" date="2018-08" db="UniProtKB">
        <authorList>
            <consortium name="EnsemblPlants"/>
        </authorList>
    </citation>
    <scope>IDENTIFICATION</scope>
    <source>
        <strain evidence="1">Yugu1</strain>
    </source>
</reference>
<reference evidence="2" key="1">
    <citation type="journal article" date="2012" name="Nat. Biotechnol.">
        <title>Reference genome sequence of the model plant Setaria.</title>
        <authorList>
            <person name="Bennetzen J.L."/>
            <person name="Schmutz J."/>
            <person name="Wang H."/>
            <person name="Percifield R."/>
            <person name="Hawkins J."/>
            <person name="Pontaroli A.C."/>
            <person name="Estep M."/>
            <person name="Feng L."/>
            <person name="Vaughn J.N."/>
            <person name="Grimwood J."/>
            <person name="Jenkins J."/>
            <person name="Barry K."/>
            <person name="Lindquist E."/>
            <person name="Hellsten U."/>
            <person name="Deshpande S."/>
            <person name="Wang X."/>
            <person name="Wu X."/>
            <person name="Mitros T."/>
            <person name="Triplett J."/>
            <person name="Yang X."/>
            <person name="Ye C.Y."/>
            <person name="Mauro-Herrera M."/>
            <person name="Wang L."/>
            <person name="Li P."/>
            <person name="Sharma M."/>
            <person name="Sharma R."/>
            <person name="Ronald P.C."/>
            <person name="Panaud O."/>
            <person name="Kellogg E.A."/>
            <person name="Brutnell T.P."/>
            <person name="Doust A.N."/>
            <person name="Tuskan G.A."/>
            <person name="Rokhsar D."/>
            <person name="Devos K.M."/>
        </authorList>
    </citation>
    <scope>NUCLEOTIDE SEQUENCE [LARGE SCALE GENOMIC DNA]</scope>
    <source>
        <strain evidence="2">cv. Yugu1</strain>
    </source>
</reference>
<dbReference type="EnsemblPlants" id="KQL28052">
    <property type="protein sequence ID" value="KQL28052"/>
    <property type="gene ID" value="SETIT_020503mg"/>
</dbReference>
<protein>
    <submittedName>
        <fullName evidence="1">Uncharacterized protein</fullName>
    </submittedName>
</protein>
<dbReference type="InParanoid" id="K3Z1T5"/>
<dbReference type="Proteomes" id="UP000004995">
    <property type="component" value="Unassembled WGS sequence"/>
</dbReference>
<accession>K3Z1T5</accession>
<sequence length="49" mass="5539">MLTTGRINNDRITSQLAPACTRTFLVTFFMENQRNDANHILIASARIMA</sequence>
<dbReference type="AlphaFoldDB" id="K3Z1T5"/>
<name>K3Z1T5_SETIT</name>
<dbReference type="HOGENOM" id="CLU_3145280_0_0_1"/>
<organism evidence="1 2">
    <name type="scientific">Setaria italica</name>
    <name type="common">Foxtail millet</name>
    <name type="synonym">Panicum italicum</name>
    <dbReference type="NCBI Taxonomy" id="4555"/>
    <lineage>
        <taxon>Eukaryota</taxon>
        <taxon>Viridiplantae</taxon>
        <taxon>Streptophyta</taxon>
        <taxon>Embryophyta</taxon>
        <taxon>Tracheophyta</taxon>
        <taxon>Spermatophyta</taxon>
        <taxon>Magnoliopsida</taxon>
        <taxon>Liliopsida</taxon>
        <taxon>Poales</taxon>
        <taxon>Poaceae</taxon>
        <taxon>PACMAD clade</taxon>
        <taxon>Panicoideae</taxon>
        <taxon>Panicodae</taxon>
        <taxon>Paniceae</taxon>
        <taxon>Cenchrinae</taxon>
        <taxon>Setaria</taxon>
    </lineage>
</organism>
<evidence type="ECO:0000313" key="2">
    <source>
        <dbReference type="Proteomes" id="UP000004995"/>
    </source>
</evidence>
<keyword evidence="2" id="KW-1185">Reference proteome</keyword>
<dbReference type="EMBL" id="AGNK02000042">
    <property type="status" value="NOT_ANNOTATED_CDS"/>
    <property type="molecule type" value="Genomic_DNA"/>
</dbReference>